<sequence>MMKLNILNMGAFLRVVDACRGPVYRLLPDGTKTDICRRYEVQRELMQTYRQNGNALLLSLSAPVPSDYHAIVSYYAGDC</sequence>
<gene>
    <name evidence="1" type="ORF">H9846_08835</name>
</gene>
<organism evidence="1 2">
    <name type="scientific">Candidatus Gemmiger excrementipullorum</name>
    <dbReference type="NCBI Taxonomy" id="2838610"/>
    <lineage>
        <taxon>Bacteria</taxon>
        <taxon>Bacillati</taxon>
        <taxon>Bacillota</taxon>
        <taxon>Clostridia</taxon>
        <taxon>Eubacteriales</taxon>
        <taxon>Gemmiger</taxon>
    </lineage>
</organism>
<proteinExistence type="predicted"/>
<protein>
    <submittedName>
        <fullName evidence="1">Ribonuclease HII</fullName>
    </submittedName>
</protein>
<dbReference type="Proteomes" id="UP000886751">
    <property type="component" value="Unassembled WGS sequence"/>
</dbReference>
<evidence type="ECO:0000313" key="2">
    <source>
        <dbReference type="Proteomes" id="UP000886751"/>
    </source>
</evidence>
<dbReference type="AlphaFoldDB" id="A0A9D1Y212"/>
<name>A0A9D1Y212_9FIRM</name>
<evidence type="ECO:0000313" key="1">
    <source>
        <dbReference type="EMBL" id="HIX95547.1"/>
    </source>
</evidence>
<comment type="caution">
    <text evidence="1">The sequence shown here is derived from an EMBL/GenBank/DDBJ whole genome shotgun (WGS) entry which is preliminary data.</text>
</comment>
<reference evidence="1" key="2">
    <citation type="submission" date="2021-04" db="EMBL/GenBank/DDBJ databases">
        <authorList>
            <person name="Gilroy R."/>
        </authorList>
    </citation>
    <scope>NUCLEOTIDE SEQUENCE</scope>
    <source>
        <strain evidence="1">ChiHecec2B26-7398</strain>
    </source>
</reference>
<accession>A0A9D1Y212</accession>
<reference evidence="1" key="1">
    <citation type="journal article" date="2021" name="PeerJ">
        <title>Extensive microbial diversity within the chicken gut microbiome revealed by metagenomics and culture.</title>
        <authorList>
            <person name="Gilroy R."/>
            <person name="Ravi A."/>
            <person name="Getino M."/>
            <person name="Pursley I."/>
            <person name="Horton D.L."/>
            <person name="Alikhan N.F."/>
            <person name="Baker D."/>
            <person name="Gharbi K."/>
            <person name="Hall N."/>
            <person name="Watson M."/>
            <person name="Adriaenssens E.M."/>
            <person name="Foster-Nyarko E."/>
            <person name="Jarju S."/>
            <person name="Secka A."/>
            <person name="Antonio M."/>
            <person name="Oren A."/>
            <person name="Chaudhuri R.R."/>
            <person name="La Ragione R."/>
            <person name="Hildebrand F."/>
            <person name="Pallen M.J."/>
        </authorList>
    </citation>
    <scope>NUCLEOTIDE SEQUENCE</scope>
    <source>
        <strain evidence="1">ChiHecec2B26-7398</strain>
    </source>
</reference>
<dbReference type="EMBL" id="DXEI01000131">
    <property type="protein sequence ID" value="HIX95547.1"/>
    <property type="molecule type" value="Genomic_DNA"/>
</dbReference>